<keyword evidence="3" id="KW-1185">Reference proteome</keyword>
<name>A0A9N9GTB1_9GLOM</name>
<feature type="region of interest" description="Disordered" evidence="1">
    <location>
        <begin position="255"/>
        <end position="283"/>
    </location>
</feature>
<feature type="compositionally biased region" description="Polar residues" evidence="1">
    <location>
        <begin position="261"/>
        <end position="280"/>
    </location>
</feature>
<reference evidence="2" key="1">
    <citation type="submission" date="2021-06" db="EMBL/GenBank/DDBJ databases">
        <authorList>
            <person name="Kallberg Y."/>
            <person name="Tangrot J."/>
            <person name="Rosling A."/>
        </authorList>
    </citation>
    <scope>NUCLEOTIDE SEQUENCE</scope>
    <source>
        <strain evidence="2">FL966</strain>
    </source>
</reference>
<dbReference type="OrthoDB" id="1932706at2759"/>
<feature type="compositionally biased region" description="Low complexity" evidence="1">
    <location>
        <begin position="386"/>
        <end position="395"/>
    </location>
</feature>
<proteinExistence type="predicted"/>
<evidence type="ECO:0000313" key="3">
    <source>
        <dbReference type="Proteomes" id="UP000789759"/>
    </source>
</evidence>
<dbReference type="EMBL" id="CAJVQA010006020">
    <property type="protein sequence ID" value="CAG8632478.1"/>
    <property type="molecule type" value="Genomic_DNA"/>
</dbReference>
<feature type="compositionally biased region" description="Polar residues" evidence="1">
    <location>
        <begin position="407"/>
        <end position="434"/>
    </location>
</feature>
<evidence type="ECO:0000313" key="2">
    <source>
        <dbReference type="EMBL" id="CAG8632478.1"/>
    </source>
</evidence>
<organism evidence="2 3">
    <name type="scientific">Cetraspora pellucida</name>
    <dbReference type="NCBI Taxonomy" id="1433469"/>
    <lineage>
        <taxon>Eukaryota</taxon>
        <taxon>Fungi</taxon>
        <taxon>Fungi incertae sedis</taxon>
        <taxon>Mucoromycota</taxon>
        <taxon>Glomeromycotina</taxon>
        <taxon>Glomeromycetes</taxon>
        <taxon>Diversisporales</taxon>
        <taxon>Gigasporaceae</taxon>
        <taxon>Cetraspora</taxon>
    </lineage>
</organism>
<feature type="compositionally biased region" description="Low complexity" evidence="1">
    <location>
        <begin position="451"/>
        <end position="463"/>
    </location>
</feature>
<dbReference type="AlphaFoldDB" id="A0A9N9GTB1"/>
<feature type="region of interest" description="Disordered" evidence="1">
    <location>
        <begin position="407"/>
        <end position="493"/>
    </location>
</feature>
<evidence type="ECO:0000256" key="1">
    <source>
        <dbReference type="SAM" id="MobiDB-lite"/>
    </source>
</evidence>
<protein>
    <submittedName>
        <fullName evidence="2">1545_t:CDS:1</fullName>
    </submittedName>
</protein>
<sequence>MTIPENLIRTIEFKRRYTDSEDKKEYPLYTLVYIYRDNNDKHEVIVHAIKGKILQENGDHTQPSCQRYLSKLSDSKPTLKCELENTADYETFVKSFVVLYMMNNELLDDSERSNKIYAERIVRLAEEYSQESNQNELFNIHNIDKSEPYQILELLPEIKSAPETKSTPEAKSTPETKYSTFEYTNEDGTKAEITSISDLYTAAVIKRHAEESSSMPPPPRPSRRYVRQQPPTLPALQRFSQPQQPMRPVIKQQPMVAQGPTPMQTSPNPQSIQPPQTRPQIPNRPVPVVQMASPQPSMQGMMRISNQQIPAQPQNPNQMPINVQMSAQQQQAVQITSPMVIRQQRQGIATNQVVQSPNPGKIPPKMVMQLQGMQQTISPQPPRQPPNQSSVVVPAQQTQISAQNNSIKVQNQMQSVSQSTPGTPMQLSEQTQVHPVQRSPGTPMKSPAPPSRTSAPSTPMPSAEQGQISQPSQRSAPNTPMQSPGQIPGQSPIMITPRTVTNQLPIHNGIQLPSTQNTPQQNGAGQNIIVNGLVLTRDQFIALRRLQQAQHAAQLSGQIRGQVPNQLVNQVTNPAMMQRRFAPQVQVGNSQQVDAMMATQQQIIGNNQGFMVQQQFPINQQQLQGMISEQTPQMQLNMPQMAQVYRAMRPGVVQRQQVTQQQMTLNTQPFVQNNNQWIFSQRPWNG</sequence>
<feature type="region of interest" description="Disordered" evidence="1">
    <location>
        <begin position="208"/>
        <end position="227"/>
    </location>
</feature>
<dbReference type="Proteomes" id="UP000789759">
    <property type="component" value="Unassembled WGS sequence"/>
</dbReference>
<comment type="caution">
    <text evidence="2">The sequence shown here is derived from an EMBL/GenBank/DDBJ whole genome shotgun (WGS) entry which is preliminary data.</text>
</comment>
<feature type="compositionally biased region" description="Polar residues" evidence="1">
    <location>
        <begin position="464"/>
        <end position="489"/>
    </location>
</feature>
<accession>A0A9N9GTB1</accession>
<feature type="region of interest" description="Disordered" evidence="1">
    <location>
        <begin position="373"/>
        <end position="395"/>
    </location>
</feature>
<gene>
    <name evidence="2" type="ORF">CPELLU_LOCUS8455</name>
</gene>